<gene>
    <name evidence="1" type="ORF">C5L31_001047</name>
</gene>
<evidence type="ECO:0000313" key="1">
    <source>
        <dbReference type="EMBL" id="TDG75170.1"/>
    </source>
</evidence>
<keyword evidence="2" id="KW-1185">Reference proteome</keyword>
<organism evidence="1 2">
    <name type="scientific">Secundilactobacillus malefermentans</name>
    <dbReference type="NCBI Taxonomy" id="176292"/>
    <lineage>
        <taxon>Bacteria</taxon>
        <taxon>Bacillati</taxon>
        <taxon>Bacillota</taxon>
        <taxon>Bacilli</taxon>
        <taxon>Lactobacillales</taxon>
        <taxon>Lactobacillaceae</taxon>
        <taxon>Secundilactobacillus</taxon>
    </lineage>
</organism>
<reference evidence="1 2" key="1">
    <citation type="journal article" date="2019" name="Appl. Microbiol. Biotechnol.">
        <title>Uncovering carbohydrate metabolism through a genotype-phenotype association study of 56 lactic acid bacteria genomes.</title>
        <authorList>
            <person name="Buron-Moles G."/>
            <person name="Chailyan A."/>
            <person name="Dolejs I."/>
            <person name="Forster J."/>
            <person name="Miks M.H."/>
        </authorList>
    </citation>
    <scope>NUCLEOTIDE SEQUENCE [LARGE SCALE GENOMIC DNA]</scope>
    <source>
        <strain evidence="1 2">ATCC 49373</strain>
    </source>
</reference>
<comment type="caution">
    <text evidence="1">The sequence shown here is derived from an EMBL/GenBank/DDBJ whole genome shotgun (WGS) entry which is preliminary data.</text>
</comment>
<accession>A0A4R5NLE5</accession>
<dbReference type="AlphaFoldDB" id="A0A4R5NLE5"/>
<evidence type="ECO:0000313" key="2">
    <source>
        <dbReference type="Proteomes" id="UP000294854"/>
    </source>
</evidence>
<dbReference type="Proteomes" id="UP000294854">
    <property type="component" value="Unassembled WGS sequence"/>
</dbReference>
<proteinExistence type="predicted"/>
<protein>
    <submittedName>
        <fullName evidence="1">Uncharacterized protein</fullName>
    </submittedName>
</protein>
<sequence length="91" mass="10289">MQLSDFRIMSSDLRPDLLIYVEYLGKQLPVVDTFLNKNTLVLLGGDKEPLSLTSLLNITKELSESLSIFVKKDSPTRVYGFKIEGNKIIIN</sequence>
<name>A0A4R5NLE5_9LACO</name>
<dbReference type="EMBL" id="PUFO01000068">
    <property type="protein sequence ID" value="TDG75170.1"/>
    <property type="molecule type" value="Genomic_DNA"/>
</dbReference>